<reference evidence="2 3" key="1">
    <citation type="journal article" date="2016" name="Nat. Commun.">
        <title>Thousands of microbial genomes shed light on interconnected biogeochemical processes in an aquifer system.</title>
        <authorList>
            <person name="Anantharaman K."/>
            <person name="Brown C.T."/>
            <person name="Hug L.A."/>
            <person name="Sharon I."/>
            <person name="Castelle C.J."/>
            <person name="Probst A.J."/>
            <person name="Thomas B.C."/>
            <person name="Singh A."/>
            <person name="Wilkins M.J."/>
            <person name="Karaoz U."/>
            <person name="Brodie E.L."/>
            <person name="Williams K.H."/>
            <person name="Hubbard S.S."/>
            <person name="Banfield J.F."/>
        </authorList>
    </citation>
    <scope>NUCLEOTIDE SEQUENCE [LARGE SCALE GENOMIC DNA]</scope>
</reference>
<comment type="caution">
    <text evidence="2">The sequence shown here is derived from an EMBL/GenBank/DDBJ whole genome shotgun (WGS) entry which is preliminary data.</text>
</comment>
<evidence type="ECO:0000256" key="1">
    <source>
        <dbReference type="SAM" id="Phobius"/>
    </source>
</evidence>
<evidence type="ECO:0000313" key="3">
    <source>
        <dbReference type="Proteomes" id="UP000179102"/>
    </source>
</evidence>
<keyword evidence="1" id="KW-1133">Transmembrane helix</keyword>
<proteinExistence type="predicted"/>
<dbReference type="InterPro" id="IPR036291">
    <property type="entry name" value="NAD(P)-bd_dom_sf"/>
</dbReference>
<sequence>MSTSAQKKLSVLITEAGTFLGTELARAYLAEDTIVYGVSNTTLPGDLLINHNFTLLELDLSQPLPAYLPSFDLIFDFSILKNSKINLFSQMPAVPQQTENIISQLQDNTKLFIFSKIATNEDLYDYLTRSGSSLKRKLKLVLVGDLYGPAVKEQEGNELTNIIFQAIKSDKIILEDEGLRLIYPAYVTDVTESIIQIAKEPKDKEIYRFVSDQAKTSLTVSYELQDIARLVLGKELGLFFSGPQKQITHEPEIMVTADVIKKTDLREGLNKTLEYFNNNEQIEHPKKIPLANYHHPNPPTQREEQKPPHVTKRLPVFTLAYNFKARNVIAILIMLFLLTVTKTVLDFYLGATSLKAAKSQLESGDFKAARQKASNSQKSFHAAANKTIFIKSLNTLANSLETGSTAALYFTDGAEAFSKSIYDITQPGSTATQDKDAVSASFQKATSLSAYASAKLNSVSISPLNSSIEIAKKEFTDLSRLSQSAYELSNLLDDLTGASGSKKTYLVLLQNNTELRPGGGFIGNYATVEFNQGKLGDITVDDIYNIDGQLKEKIEPPKELKDKLGTTQLYLRDSNWSPDNTLNSQTERDLFKKETGKSVDGVITLDLSFVQEILESSGPIRLEDYKEDISAKNLFEKGEYYSEIGFFPGSTQKKDFFGALSKALIAKVLQTEKEDKNATSQIALIKAVRNALHGKHMMLSFDDPNLATYVATHGWNQPLPPLTFNPADDSFETRDFLTISEANLGANKVNRFIERKISYDMTIGRDADLVAKLKISYTNNSQADTWPGGKYTNFLRVYVPANSGLLEVRNGDVTDIKTVATQIQGFLTSFSTFVEVPIKSTKEIELTYRIPKNIKLETNPTYHVYFSKQPGTESDPLTFIFNLPQYLQIRSINGSEEVTGKQNVKTETDLEVDRQFTIEVKKN</sequence>
<evidence type="ECO:0000313" key="2">
    <source>
        <dbReference type="EMBL" id="OGD87515.1"/>
    </source>
</evidence>
<dbReference type="InterPro" id="IPR025101">
    <property type="entry name" value="DUF4012"/>
</dbReference>
<dbReference type="EMBL" id="MFAZ01000012">
    <property type="protein sequence ID" value="OGD87515.1"/>
    <property type="molecule type" value="Genomic_DNA"/>
</dbReference>
<accession>A0A1F5G6S6</accession>
<keyword evidence="1" id="KW-0472">Membrane</keyword>
<dbReference type="SUPFAM" id="SSF51735">
    <property type="entry name" value="NAD(P)-binding Rossmann-fold domains"/>
    <property type="match status" value="1"/>
</dbReference>
<feature type="transmembrane region" description="Helical" evidence="1">
    <location>
        <begin position="328"/>
        <end position="349"/>
    </location>
</feature>
<dbReference type="Pfam" id="PF13196">
    <property type="entry name" value="DUF4012"/>
    <property type="match status" value="1"/>
</dbReference>
<evidence type="ECO:0008006" key="4">
    <source>
        <dbReference type="Google" id="ProtNLM"/>
    </source>
</evidence>
<dbReference type="AlphaFoldDB" id="A0A1F5G6S6"/>
<gene>
    <name evidence="2" type="ORF">A2870_04160</name>
</gene>
<name>A0A1F5G6S6_9BACT</name>
<dbReference type="Proteomes" id="UP000179102">
    <property type="component" value="Unassembled WGS sequence"/>
</dbReference>
<keyword evidence="1" id="KW-0812">Transmembrane</keyword>
<organism evidence="2 3">
    <name type="scientific">Candidatus Curtissbacteria bacterium RIFCSPHIGHO2_01_FULL_41_11</name>
    <dbReference type="NCBI Taxonomy" id="1797711"/>
    <lineage>
        <taxon>Bacteria</taxon>
        <taxon>Candidatus Curtissiibacteriota</taxon>
    </lineage>
</organism>
<dbReference type="Gene3D" id="3.40.50.720">
    <property type="entry name" value="NAD(P)-binding Rossmann-like Domain"/>
    <property type="match status" value="1"/>
</dbReference>
<dbReference type="STRING" id="1797711.A2870_04160"/>
<protein>
    <recommendedName>
        <fullName evidence="4">NAD-dependent epimerase/dehydratase domain-containing protein</fullName>
    </recommendedName>
</protein>